<dbReference type="Proteomes" id="UP000293036">
    <property type="component" value="Unassembled WGS sequence"/>
</dbReference>
<evidence type="ECO:0000313" key="5">
    <source>
        <dbReference type="EMBL" id="TBW21073.1"/>
    </source>
</evidence>
<protein>
    <submittedName>
        <fullName evidence="5">Sugar ABC transporter substrate-binding protein</fullName>
    </submittedName>
</protein>
<evidence type="ECO:0000256" key="1">
    <source>
        <dbReference type="ARBA" id="ARBA00004196"/>
    </source>
</evidence>
<organism evidence="5 6">
    <name type="scientific">Arcanobacterium bovis</name>
    <dbReference type="NCBI Taxonomy" id="2529275"/>
    <lineage>
        <taxon>Bacteria</taxon>
        <taxon>Bacillati</taxon>
        <taxon>Actinomycetota</taxon>
        <taxon>Actinomycetes</taxon>
        <taxon>Actinomycetales</taxon>
        <taxon>Actinomycetaceae</taxon>
        <taxon>Arcanobacterium</taxon>
    </lineage>
</organism>
<dbReference type="AlphaFoldDB" id="A0A4Q9UZA4"/>
<dbReference type="EMBL" id="SJDT01000005">
    <property type="protein sequence ID" value="TBW21073.1"/>
    <property type="molecule type" value="Genomic_DNA"/>
</dbReference>
<sequence length="482" mass="51669">MCSSVTRAVPVIQQADYPLNWYHQSINSYIRPSIVKTKEVIVIRSLKKSFTIAAIATLGLAACSPATDAKSSKDDAGKTTVTFRLWDDSAAPAYKKSFADFEKKNPDIAVKVDVVPWDSYWKQLPLDISSGQAADIYWVNSSNFAQLADAGNIMDISETIGEKHDAWQESIVDLYTRGGKLWGIPQLWDSIALFYNKDLVAKAGVDPSKLTWAPNASGNDTLLAAAKKLTVDAQGHNATAPQFNPAATKVFGFNAQADLQGIWLDFLAQNGGKLQNDDDTFAFASPAGEAAFQYVVDMINKHHVAPPASETNTKGDLTRDMFARGELALFQSGPYSLKKISESANINWGVAPMVAGPQGRVGVVHGVAAVGNAKTKNPEATKKVLAWLGSADGQRPLAEEGVAFPGAKDAQQAFVDYWAKKNVDVSVFVDTAAGKTTPAPRGMKVNAGLEKAMPKLMDLFLGSVPVKQGLADAQNAGNSAMK</sequence>
<evidence type="ECO:0000256" key="3">
    <source>
        <dbReference type="ARBA" id="ARBA00022448"/>
    </source>
</evidence>
<evidence type="ECO:0000256" key="4">
    <source>
        <dbReference type="ARBA" id="ARBA00022729"/>
    </source>
</evidence>
<proteinExistence type="inferred from homology"/>
<dbReference type="CDD" id="cd13585">
    <property type="entry name" value="PBP2_TMBP_like"/>
    <property type="match status" value="1"/>
</dbReference>
<dbReference type="InterPro" id="IPR006059">
    <property type="entry name" value="SBP"/>
</dbReference>
<evidence type="ECO:0000313" key="6">
    <source>
        <dbReference type="Proteomes" id="UP000293036"/>
    </source>
</evidence>
<dbReference type="Gene3D" id="3.40.190.10">
    <property type="entry name" value="Periplasmic binding protein-like II"/>
    <property type="match status" value="1"/>
</dbReference>
<dbReference type="SUPFAM" id="SSF53850">
    <property type="entry name" value="Periplasmic binding protein-like II"/>
    <property type="match status" value="1"/>
</dbReference>
<dbReference type="PANTHER" id="PTHR43649:SF31">
    <property type="entry name" value="SN-GLYCEROL-3-PHOSPHATE-BINDING PERIPLASMIC PROTEIN UGPB"/>
    <property type="match status" value="1"/>
</dbReference>
<comment type="caution">
    <text evidence="5">The sequence shown here is derived from an EMBL/GenBank/DDBJ whole genome shotgun (WGS) entry which is preliminary data.</text>
</comment>
<name>A0A4Q9UZA4_9ACTO</name>
<keyword evidence="4" id="KW-0732">Signal</keyword>
<keyword evidence="3" id="KW-0813">Transport</keyword>
<reference evidence="5 6" key="1">
    <citation type="submission" date="2019-02" db="EMBL/GenBank/DDBJ databases">
        <title>Arcanobacterium bovis sp. nov., isolated from the milk of a cow with mastitis.</title>
        <authorList>
            <person name="Sammra O."/>
            <person name="Foster G."/>
            <person name="Hassan A."/>
            <person name="Alssahen M."/>
            <person name="Laemmler C."/>
            <person name="Borowiak M."/>
            <person name="Malorny B."/>
            <person name="Abdulmawjood A."/>
        </authorList>
    </citation>
    <scope>NUCLEOTIDE SEQUENCE [LARGE SCALE GENOMIC DNA]</scope>
    <source>
        <strain evidence="5 6">C605018/01/1</strain>
    </source>
</reference>
<gene>
    <name evidence="5" type="ORF">EZJ44_07145</name>
</gene>
<dbReference type="GO" id="GO:0030313">
    <property type="term" value="C:cell envelope"/>
    <property type="evidence" value="ECO:0007669"/>
    <property type="project" value="UniProtKB-SubCell"/>
</dbReference>
<keyword evidence="6" id="KW-1185">Reference proteome</keyword>
<dbReference type="PANTHER" id="PTHR43649">
    <property type="entry name" value="ARABINOSE-BINDING PROTEIN-RELATED"/>
    <property type="match status" value="1"/>
</dbReference>
<comment type="similarity">
    <text evidence="2">Belongs to the bacterial solute-binding protein 1 family.</text>
</comment>
<dbReference type="OrthoDB" id="1650177at2"/>
<comment type="subcellular location">
    <subcellularLocation>
        <location evidence="1">Cell envelope</location>
    </subcellularLocation>
</comment>
<evidence type="ECO:0000256" key="2">
    <source>
        <dbReference type="ARBA" id="ARBA00008520"/>
    </source>
</evidence>
<dbReference type="InterPro" id="IPR050490">
    <property type="entry name" value="Bact_solute-bd_prot1"/>
</dbReference>
<dbReference type="Pfam" id="PF01547">
    <property type="entry name" value="SBP_bac_1"/>
    <property type="match status" value="1"/>
</dbReference>
<accession>A0A4Q9UZA4</accession>